<name>A0A8H2X520_9AGAM</name>
<evidence type="ECO:0000313" key="3">
    <source>
        <dbReference type="Proteomes" id="UP000663831"/>
    </source>
</evidence>
<protein>
    <submittedName>
        <fullName evidence="2">Uncharacterized protein</fullName>
    </submittedName>
</protein>
<dbReference type="Proteomes" id="UP000663831">
    <property type="component" value="Unassembled WGS sequence"/>
</dbReference>
<accession>A0A8H2X520</accession>
<evidence type="ECO:0000313" key="2">
    <source>
        <dbReference type="EMBL" id="CAE6418133.1"/>
    </source>
</evidence>
<dbReference type="EMBL" id="CAJMWV010000854">
    <property type="protein sequence ID" value="CAE6418133.1"/>
    <property type="molecule type" value="Genomic_DNA"/>
</dbReference>
<organism evidence="2 3">
    <name type="scientific">Rhizoctonia solani</name>
    <dbReference type="NCBI Taxonomy" id="456999"/>
    <lineage>
        <taxon>Eukaryota</taxon>
        <taxon>Fungi</taxon>
        <taxon>Dikarya</taxon>
        <taxon>Basidiomycota</taxon>
        <taxon>Agaricomycotina</taxon>
        <taxon>Agaricomycetes</taxon>
        <taxon>Cantharellales</taxon>
        <taxon>Ceratobasidiaceae</taxon>
        <taxon>Rhizoctonia</taxon>
    </lineage>
</organism>
<feature type="region of interest" description="Disordered" evidence="1">
    <location>
        <begin position="74"/>
        <end position="98"/>
    </location>
</feature>
<gene>
    <name evidence="2" type="ORF">RDB_LOCUS29335</name>
</gene>
<evidence type="ECO:0000256" key="1">
    <source>
        <dbReference type="SAM" id="MobiDB-lite"/>
    </source>
</evidence>
<dbReference type="AlphaFoldDB" id="A0A8H2X520"/>
<sequence length="198" mass="21354">MPHGRKRTADSETVSTCTSCGCVCKPASAGLDQYSNANSSKSDAQIKPIKRLKVTPAGSCSSLSRSTISVPVPQSLSSMHIQPSPPKPSTLPASVPLANSTDTTSASGIIAPLNPVAQPNLEHVFSRFPSVKYKPSSQDVDCHLRLLGEAPEFNSLSQEQKDGVYLELALAMETDRNVLSMRRLARLVERECLRRGYD</sequence>
<proteinExistence type="predicted"/>
<reference evidence="2" key="1">
    <citation type="submission" date="2021-01" db="EMBL/GenBank/DDBJ databases">
        <authorList>
            <person name="Kaushik A."/>
        </authorList>
    </citation>
    <scope>NUCLEOTIDE SEQUENCE</scope>
    <source>
        <strain evidence="2">AG3-1AP</strain>
    </source>
</reference>
<comment type="caution">
    <text evidence="2">The sequence shown here is derived from an EMBL/GenBank/DDBJ whole genome shotgun (WGS) entry which is preliminary data.</text>
</comment>